<organism evidence="4 5">
    <name type="scientific">Arthrobacter pigmenti</name>
    <dbReference type="NCBI Taxonomy" id="271432"/>
    <lineage>
        <taxon>Bacteria</taxon>
        <taxon>Bacillati</taxon>
        <taxon>Actinomycetota</taxon>
        <taxon>Actinomycetes</taxon>
        <taxon>Micrococcales</taxon>
        <taxon>Micrococcaceae</taxon>
        <taxon>Arthrobacter</taxon>
    </lineage>
</organism>
<sequence>MTDKQDYDDGGRQVSELRVFVPTPLRESLCKLVEKLEPRVTMIRDQTLLPPQLYPGDHQGDPDFQRTAAQQAEYERLIDSADALYGVPGQSGRQLRRTVRANPRLRWVHTTPAGGGRQVEAAQLTEDELSRIVFTTSGGVHGEPLAEFAVFGVFAGAKELPRLMADQRTRIWGARRAVPLVSAQRVAVVGLGGIGRVVAQKLGALGANVVGVHRHNVQAPGVAAVEPPERLAEVLSEADAVVLCLPATEQTLHMLSRNVLRHVKPGITVVNVGRGSTIDEEALIEALTNGRVGFAALDVFENEPLPADSPLWDLPNVVVSPHNAGTYLEEERQIAELFAENAGRLLDGKPLLNIVNTVEFY</sequence>
<dbReference type="RefSeq" id="WP_167990398.1">
    <property type="nucleotide sequence ID" value="NZ_JAATJL010000001.1"/>
</dbReference>
<dbReference type="PANTHER" id="PTHR43333">
    <property type="entry name" value="2-HACID_DH_C DOMAIN-CONTAINING PROTEIN"/>
    <property type="match status" value="1"/>
</dbReference>
<keyword evidence="5" id="KW-1185">Reference proteome</keyword>
<gene>
    <name evidence="4" type="ORF">BJ994_000147</name>
</gene>
<dbReference type="PANTHER" id="PTHR43333:SF1">
    <property type="entry name" value="D-ISOMER SPECIFIC 2-HYDROXYACID DEHYDROGENASE NAD-BINDING DOMAIN-CONTAINING PROTEIN"/>
    <property type="match status" value="1"/>
</dbReference>
<dbReference type="GO" id="GO:0016491">
    <property type="term" value="F:oxidoreductase activity"/>
    <property type="evidence" value="ECO:0007669"/>
    <property type="project" value="UniProtKB-KW"/>
</dbReference>
<dbReference type="InterPro" id="IPR006140">
    <property type="entry name" value="D-isomer_DH_NAD-bd"/>
</dbReference>
<dbReference type="SUPFAM" id="SSF51735">
    <property type="entry name" value="NAD(P)-binding Rossmann-fold domains"/>
    <property type="match status" value="1"/>
</dbReference>
<reference evidence="4 5" key="1">
    <citation type="submission" date="2020-03" db="EMBL/GenBank/DDBJ databases">
        <title>Sequencing the genomes of 1000 actinobacteria strains.</title>
        <authorList>
            <person name="Klenk H.-P."/>
        </authorList>
    </citation>
    <scope>NUCLEOTIDE SEQUENCE [LARGE SCALE GENOMIC DNA]</scope>
    <source>
        <strain evidence="4 5">DSM 16403</strain>
    </source>
</reference>
<dbReference type="GO" id="GO:0051287">
    <property type="term" value="F:NAD binding"/>
    <property type="evidence" value="ECO:0007669"/>
    <property type="project" value="InterPro"/>
</dbReference>
<dbReference type="Proteomes" id="UP000547458">
    <property type="component" value="Unassembled WGS sequence"/>
</dbReference>
<accession>A0A846RRY6</accession>
<proteinExistence type="predicted"/>
<dbReference type="AlphaFoldDB" id="A0A846RRY6"/>
<evidence type="ECO:0000313" key="4">
    <source>
        <dbReference type="EMBL" id="NJC21071.1"/>
    </source>
</evidence>
<feature type="domain" description="D-isomer specific 2-hydroxyacid dehydrogenase NAD-binding" evidence="3">
    <location>
        <begin position="153"/>
        <end position="324"/>
    </location>
</feature>
<dbReference type="Pfam" id="PF02826">
    <property type="entry name" value="2-Hacid_dh_C"/>
    <property type="match status" value="1"/>
</dbReference>
<dbReference type="EMBL" id="JAATJL010000001">
    <property type="protein sequence ID" value="NJC21071.1"/>
    <property type="molecule type" value="Genomic_DNA"/>
</dbReference>
<name>A0A846RRY6_9MICC</name>
<comment type="caution">
    <text evidence="4">The sequence shown here is derived from an EMBL/GenBank/DDBJ whole genome shotgun (WGS) entry which is preliminary data.</text>
</comment>
<evidence type="ECO:0000256" key="1">
    <source>
        <dbReference type="ARBA" id="ARBA00023002"/>
    </source>
</evidence>
<protein>
    <submittedName>
        <fullName evidence="4">Phosphoglycerate dehydrogenase-like enzyme</fullName>
    </submittedName>
</protein>
<keyword evidence="1" id="KW-0560">Oxidoreductase</keyword>
<evidence type="ECO:0000313" key="5">
    <source>
        <dbReference type="Proteomes" id="UP000547458"/>
    </source>
</evidence>
<dbReference type="InterPro" id="IPR036291">
    <property type="entry name" value="NAD(P)-bd_dom_sf"/>
</dbReference>
<dbReference type="Gene3D" id="3.40.50.720">
    <property type="entry name" value="NAD(P)-binding Rossmann-like Domain"/>
    <property type="match status" value="2"/>
</dbReference>
<keyword evidence="2" id="KW-0520">NAD</keyword>
<evidence type="ECO:0000259" key="3">
    <source>
        <dbReference type="Pfam" id="PF02826"/>
    </source>
</evidence>
<evidence type="ECO:0000256" key="2">
    <source>
        <dbReference type="ARBA" id="ARBA00023027"/>
    </source>
</evidence>
<dbReference type="CDD" id="cd05300">
    <property type="entry name" value="2-Hacid_dh_1"/>
    <property type="match status" value="1"/>
</dbReference>